<dbReference type="Pfam" id="PF02683">
    <property type="entry name" value="DsbD_TM"/>
    <property type="match status" value="1"/>
</dbReference>
<sequence length="227" mass="24486">MDQNVTMVTAFLAGMISFLSPCVLPMLPTYSAMLAGSGGKGEKSRFWVNAISFLLGFTLVFVFMGATASYFGALLLENQQIVRKVAGIFMTAMGIHLAGFIKIRFLAREYRPFLEQAFSGPFGAFLLGMAFTAGWTPCTGPILATILMYAGALPTLSQGALLLFVYAMGFSLPFLLLAAALQYCVFSLAGLYHALPLIQRLAGIVLILAGLAVCFDIMPAELNSLWY</sequence>
<accession>F7NNJ5</accession>
<dbReference type="RefSeq" id="WP_004098713.1">
    <property type="nucleotide sequence ID" value="NZ_AFGF01000221.1"/>
</dbReference>
<comment type="similarity">
    <text evidence="2">Belongs to the DsbD family.</text>
</comment>
<evidence type="ECO:0000256" key="4">
    <source>
        <dbReference type="ARBA" id="ARBA00022989"/>
    </source>
</evidence>
<feature type="transmembrane region" description="Helical" evidence="6">
    <location>
        <begin position="174"/>
        <end position="195"/>
    </location>
</feature>
<gene>
    <name evidence="8" type="ORF">ALO_18430</name>
</gene>
<evidence type="ECO:0000256" key="3">
    <source>
        <dbReference type="ARBA" id="ARBA00022692"/>
    </source>
</evidence>
<feature type="transmembrane region" description="Helical" evidence="6">
    <location>
        <begin position="85"/>
        <end position="105"/>
    </location>
</feature>
<comment type="caution">
    <text evidence="8">The sequence shown here is derived from an EMBL/GenBank/DDBJ whole genome shotgun (WGS) entry which is preliminary data.</text>
</comment>
<evidence type="ECO:0000256" key="5">
    <source>
        <dbReference type="ARBA" id="ARBA00023136"/>
    </source>
</evidence>
<dbReference type="AlphaFoldDB" id="F7NNJ5"/>
<evidence type="ECO:0000256" key="6">
    <source>
        <dbReference type="SAM" id="Phobius"/>
    </source>
</evidence>
<keyword evidence="4 6" id="KW-1133">Transmembrane helix</keyword>
<protein>
    <submittedName>
        <fullName evidence="8">Cytochrome c biogenesis protein transmembrane region</fullName>
    </submittedName>
</protein>
<keyword evidence="5 6" id="KW-0472">Membrane</keyword>
<keyword evidence="9" id="KW-1185">Reference proteome</keyword>
<keyword evidence="3 6" id="KW-0812">Transmembrane</keyword>
<comment type="subcellular location">
    <subcellularLocation>
        <location evidence="1">Membrane</location>
        <topology evidence="1">Multi-pass membrane protein</topology>
    </subcellularLocation>
</comment>
<evidence type="ECO:0000313" key="8">
    <source>
        <dbReference type="EMBL" id="EGO62436.1"/>
    </source>
</evidence>
<dbReference type="STRING" id="1009370.ALO_18430"/>
<dbReference type="InterPro" id="IPR003834">
    <property type="entry name" value="Cyt_c_assmbl_TM_dom"/>
</dbReference>
<proteinExistence type="inferred from homology"/>
<name>F7NNJ5_9FIRM</name>
<evidence type="ECO:0000313" key="9">
    <source>
        <dbReference type="Proteomes" id="UP000003240"/>
    </source>
</evidence>
<feature type="transmembrane region" description="Helical" evidence="6">
    <location>
        <begin position="47"/>
        <end position="73"/>
    </location>
</feature>
<dbReference type="eggNOG" id="COG0785">
    <property type="taxonomic scope" value="Bacteria"/>
</dbReference>
<dbReference type="Proteomes" id="UP000003240">
    <property type="component" value="Unassembled WGS sequence"/>
</dbReference>
<feature type="domain" description="Cytochrome C biogenesis protein transmembrane" evidence="7">
    <location>
        <begin position="6"/>
        <end position="184"/>
    </location>
</feature>
<dbReference type="EMBL" id="AFGF01000221">
    <property type="protein sequence ID" value="EGO62436.1"/>
    <property type="molecule type" value="Genomic_DNA"/>
</dbReference>
<dbReference type="GO" id="GO:0017004">
    <property type="term" value="P:cytochrome complex assembly"/>
    <property type="evidence" value="ECO:0007669"/>
    <property type="project" value="InterPro"/>
</dbReference>
<reference evidence="8 9" key="1">
    <citation type="journal article" date="2011" name="EMBO J.">
        <title>Structural diversity of bacterial flagellar motors.</title>
        <authorList>
            <person name="Chen S."/>
            <person name="Beeby M."/>
            <person name="Murphy G.E."/>
            <person name="Leadbetter J.R."/>
            <person name="Hendrixson D.R."/>
            <person name="Briegel A."/>
            <person name="Li Z."/>
            <person name="Shi J."/>
            <person name="Tocheva E.I."/>
            <person name="Muller A."/>
            <person name="Dobro M.J."/>
            <person name="Jensen G.J."/>
        </authorList>
    </citation>
    <scope>NUCLEOTIDE SEQUENCE [LARGE SCALE GENOMIC DNA]</scope>
    <source>
        <strain evidence="8 9">DSM 6540</strain>
    </source>
</reference>
<feature type="transmembrane region" description="Helical" evidence="6">
    <location>
        <begin position="6"/>
        <end position="27"/>
    </location>
</feature>
<organism evidence="8 9">
    <name type="scientific">Acetonema longum DSM 6540</name>
    <dbReference type="NCBI Taxonomy" id="1009370"/>
    <lineage>
        <taxon>Bacteria</taxon>
        <taxon>Bacillati</taxon>
        <taxon>Bacillota</taxon>
        <taxon>Negativicutes</taxon>
        <taxon>Acetonemataceae</taxon>
        <taxon>Acetonema</taxon>
    </lineage>
</organism>
<feature type="transmembrane region" description="Helical" evidence="6">
    <location>
        <begin position="117"/>
        <end position="136"/>
    </location>
</feature>
<evidence type="ECO:0000256" key="2">
    <source>
        <dbReference type="ARBA" id="ARBA00006143"/>
    </source>
</evidence>
<dbReference type="GO" id="GO:0016020">
    <property type="term" value="C:membrane"/>
    <property type="evidence" value="ECO:0007669"/>
    <property type="project" value="UniProtKB-SubCell"/>
</dbReference>
<feature type="transmembrane region" description="Helical" evidence="6">
    <location>
        <begin position="142"/>
        <end position="167"/>
    </location>
</feature>
<evidence type="ECO:0000256" key="1">
    <source>
        <dbReference type="ARBA" id="ARBA00004141"/>
    </source>
</evidence>
<dbReference type="PANTHER" id="PTHR31272:SF4">
    <property type="entry name" value="CYTOCHROME C-TYPE BIOGENESIS PROTEIN HI_1454-RELATED"/>
    <property type="match status" value="1"/>
</dbReference>
<feature type="transmembrane region" description="Helical" evidence="6">
    <location>
        <begin position="201"/>
        <end position="218"/>
    </location>
</feature>
<evidence type="ECO:0000259" key="7">
    <source>
        <dbReference type="Pfam" id="PF02683"/>
    </source>
</evidence>
<dbReference type="PANTHER" id="PTHR31272">
    <property type="entry name" value="CYTOCHROME C-TYPE BIOGENESIS PROTEIN HI_1454-RELATED"/>
    <property type="match status" value="1"/>
</dbReference>
<dbReference type="InterPro" id="IPR051790">
    <property type="entry name" value="Cytochrome_c-biogenesis_DsbD"/>
</dbReference>